<sequence length="201" mass="22688">MSIYHKIALAVLSSILLEVGFTQFTDSKYVLAQSMNNADTSCYWQTTDGRNIDLGVLCGSKSQPLPTSSSTSEQEFSIENVRLISIIKTREFYVTGNLTNRSNKTQGILDMSYQVYKQVDGYLKPDYSNNFTVEKIQLQAGETTKFEAQLRRRPTLLMFTSLDSSEQGSIPLDICYTNTVEQGELCKRLSPISIRRYSPSK</sequence>
<dbReference type="OrthoDB" id="582593at2"/>
<dbReference type="RefSeq" id="WP_015211241.1">
    <property type="nucleotide sequence ID" value="NC_019757.1"/>
</dbReference>
<reference evidence="1 2" key="1">
    <citation type="submission" date="2012-06" db="EMBL/GenBank/DDBJ databases">
        <title>Finished chromosome of genome of Cylindrospermum stagnale PCC 7417.</title>
        <authorList>
            <consortium name="US DOE Joint Genome Institute"/>
            <person name="Gugger M."/>
            <person name="Coursin T."/>
            <person name="Rippka R."/>
            <person name="Tandeau De Marsac N."/>
            <person name="Huntemann M."/>
            <person name="Wei C.-L."/>
            <person name="Han J."/>
            <person name="Detter J.C."/>
            <person name="Han C."/>
            <person name="Tapia R."/>
            <person name="Chen A."/>
            <person name="Kyrpides N."/>
            <person name="Mavromatis K."/>
            <person name="Markowitz V."/>
            <person name="Szeto E."/>
            <person name="Ivanova N."/>
            <person name="Pagani I."/>
            <person name="Pati A."/>
            <person name="Goodwin L."/>
            <person name="Nordberg H.P."/>
            <person name="Cantor M.N."/>
            <person name="Hua S.X."/>
            <person name="Woyke T."/>
            <person name="Kerfeld C.A."/>
        </authorList>
    </citation>
    <scope>NUCLEOTIDE SEQUENCE [LARGE SCALE GENOMIC DNA]</scope>
    <source>
        <strain evidence="1 2">PCC 7417</strain>
    </source>
</reference>
<dbReference type="Proteomes" id="UP000010475">
    <property type="component" value="Chromosome"/>
</dbReference>
<name>K9X667_9NOST</name>
<evidence type="ECO:0000313" key="1">
    <source>
        <dbReference type="EMBL" id="AFZ28008.1"/>
    </source>
</evidence>
<dbReference type="EMBL" id="CP003642">
    <property type="protein sequence ID" value="AFZ28008.1"/>
    <property type="molecule type" value="Genomic_DNA"/>
</dbReference>
<protein>
    <submittedName>
        <fullName evidence="1">Uncharacterized protein</fullName>
    </submittedName>
</protein>
<organism evidence="1 2">
    <name type="scientific">Cylindrospermum stagnale PCC 7417</name>
    <dbReference type="NCBI Taxonomy" id="56107"/>
    <lineage>
        <taxon>Bacteria</taxon>
        <taxon>Bacillati</taxon>
        <taxon>Cyanobacteriota</taxon>
        <taxon>Cyanophyceae</taxon>
        <taxon>Nostocales</taxon>
        <taxon>Nostocaceae</taxon>
        <taxon>Cylindrospermum</taxon>
    </lineage>
</organism>
<gene>
    <name evidence="1" type="ORF">Cylst_6035</name>
</gene>
<accession>K9X667</accession>
<proteinExistence type="predicted"/>
<dbReference type="KEGG" id="csg:Cylst_6035"/>
<dbReference type="AlphaFoldDB" id="K9X667"/>
<evidence type="ECO:0000313" key="2">
    <source>
        <dbReference type="Proteomes" id="UP000010475"/>
    </source>
</evidence>
<keyword evidence="2" id="KW-1185">Reference proteome</keyword>
<dbReference type="HOGENOM" id="CLU_1358578_0_0_3"/>